<dbReference type="InterPro" id="IPR035937">
    <property type="entry name" value="FPG_N"/>
</dbReference>
<dbReference type="PROSITE" id="PS51066">
    <property type="entry name" value="ZF_FPG_2"/>
    <property type="match status" value="1"/>
</dbReference>
<feature type="active site" description="Proton donor; for delta-elimination activity" evidence="15">
    <location>
        <position position="289"/>
    </location>
</feature>
<evidence type="ECO:0000256" key="4">
    <source>
        <dbReference type="ARBA" id="ARBA00022723"/>
    </source>
</evidence>
<dbReference type="NCBIfam" id="TIGR00577">
    <property type="entry name" value="fpg"/>
    <property type="match status" value="1"/>
</dbReference>
<comment type="cofactor">
    <cofactor evidence="15">
        <name>Zn(2+)</name>
        <dbReference type="ChEBI" id="CHEBI:29105"/>
    </cofactor>
    <text evidence="15">Binds 1 zinc ion per subunit.</text>
</comment>
<dbReference type="Pfam" id="PF06831">
    <property type="entry name" value="H2TH"/>
    <property type="match status" value="1"/>
</dbReference>
<dbReference type="InterPro" id="IPR010979">
    <property type="entry name" value="Ribosomal_uS13-like_H2TH"/>
</dbReference>
<dbReference type="InterPro" id="IPR015886">
    <property type="entry name" value="H2TH_FPG"/>
</dbReference>
<comment type="similarity">
    <text evidence="2 15">Belongs to the FPG family.</text>
</comment>
<keyword evidence="11 15" id="KW-0456">Lyase</keyword>
<feature type="active site" description="Schiff-base intermediate with DNA" evidence="15">
    <location>
        <position position="2"/>
    </location>
</feature>
<evidence type="ECO:0000256" key="10">
    <source>
        <dbReference type="ARBA" id="ARBA00023204"/>
    </source>
</evidence>
<dbReference type="SMART" id="SM00898">
    <property type="entry name" value="Fapy_DNA_glyco"/>
    <property type="match status" value="1"/>
</dbReference>
<evidence type="ECO:0000313" key="19">
    <source>
        <dbReference type="Proteomes" id="UP000177001"/>
    </source>
</evidence>
<reference evidence="18 19" key="1">
    <citation type="journal article" date="2016" name="Nat. Commun.">
        <title>Thousands of microbial genomes shed light on interconnected biogeochemical processes in an aquifer system.</title>
        <authorList>
            <person name="Anantharaman K."/>
            <person name="Brown C.T."/>
            <person name="Hug L.A."/>
            <person name="Sharon I."/>
            <person name="Castelle C.J."/>
            <person name="Probst A.J."/>
            <person name="Thomas B.C."/>
            <person name="Singh A."/>
            <person name="Wilkins M.J."/>
            <person name="Karaoz U."/>
            <person name="Brodie E.L."/>
            <person name="Williams K.H."/>
            <person name="Hubbard S.S."/>
            <person name="Banfield J.F."/>
        </authorList>
    </citation>
    <scope>NUCLEOTIDE SEQUENCE [LARGE SCALE GENOMIC DNA]</scope>
</reference>
<evidence type="ECO:0000256" key="11">
    <source>
        <dbReference type="ARBA" id="ARBA00023239"/>
    </source>
</evidence>
<dbReference type="CDD" id="cd08966">
    <property type="entry name" value="EcFpg-like_N"/>
    <property type="match status" value="1"/>
</dbReference>
<dbReference type="GO" id="GO:0003684">
    <property type="term" value="F:damaged DNA binding"/>
    <property type="evidence" value="ECO:0007669"/>
    <property type="project" value="InterPro"/>
</dbReference>
<dbReference type="FunFam" id="1.10.8.50:FF:000003">
    <property type="entry name" value="Formamidopyrimidine-DNA glycosylase"/>
    <property type="match status" value="1"/>
</dbReference>
<comment type="function">
    <text evidence="15">Involved in base excision repair of DNA damaged by oxidation or by mutagenic agents. Acts as DNA glycosylase that recognizes and removes damaged bases. Has a preference for oxidized purines, such as 7,8-dihydro-8-oxoguanine (8-oxoG). Has AP (apurinic/apyrimidinic) lyase activity and introduces nicks in the DNA strand. Cleaves the DNA backbone by beta-delta elimination to generate a single-strand break at the site of the removed base with both 3'- and 5'-phosphates.</text>
</comment>
<evidence type="ECO:0000256" key="12">
    <source>
        <dbReference type="ARBA" id="ARBA00023268"/>
    </source>
</evidence>
<dbReference type="EC" id="3.2.2.23" evidence="15"/>
<dbReference type="NCBIfam" id="NF002211">
    <property type="entry name" value="PRK01103.1"/>
    <property type="match status" value="1"/>
</dbReference>
<dbReference type="PROSITE" id="PS51068">
    <property type="entry name" value="FPG_CAT"/>
    <property type="match status" value="1"/>
</dbReference>
<dbReference type="GO" id="GO:0008270">
    <property type="term" value="F:zinc ion binding"/>
    <property type="evidence" value="ECO:0007669"/>
    <property type="project" value="UniProtKB-UniRule"/>
</dbReference>
<dbReference type="GO" id="GO:0140078">
    <property type="term" value="F:class I DNA-(apurinic or apyrimidinic site) endonuclease activity"/>
    <property type="evidence" value="ECO:0007669"/>
    <property type="project" value="UniProtKB-EC"/>
</dbReference>
<dbReference type="PROSITE" id="PS01242">
    <property type="entry name" value="ZF_FPG_1"/>
    <property type="match status" value="1"/>
</dbReference>
<dbReference type="InterPro" id="IPR010663">
    <property type="entry name" value="Znf_FPG/IleRS"/>
</dbReference>
<dbReference type="PANTHER" id="PTHR22993">
    <property type="entry name" value="FORMAMIDOPYRIMIDINE-DNA GLYCOSYLASE"/>
    <property type="match status" value="1"/>
</dbReference>
<gene>
    <name evidence="15" type="primary">mutM</name>
    <name evidence="15" type="synonym">fpg</name>
    <name evidence="18" type="ORF">A3A91_00250</name>
</gene>
<feature type="domain" description="Formamidopyrimidine-DNA glycosylase catalytic" evidence="17">
    <location>
        <begin position="2"/>
        <end position="139"/>
    </location>
</feature>
<dbReference type="SUPFAM" id="SSF57716">
    <property type="entry name" value="Glucocorticoid receptor-like (DNA-binding domain)"/>
    <property type="match status" value="1"/>
</dbReference>
<feature type="domain" description="FPG-type" evidence="16">
    <location>
        <begin position="265"/>
        <end position="299"/>
    </location>
</feature>
<comment type="catalytic activity">
    <reaction evidence="14 15">
        <text>2'-deoxyribonucleotide-(2'-deoxyribose 5'-phosphate)-2'-deoxyribonucleotide-DNA = a 3'-end 2'-deoxyribonucleotide-(2,3-dehydro-2,3-deoxyribose 5'-phosphate)-DNA + a 5'-end 5'-phospho-2'-deoxyribonucleoside-DNA + H(+)</text>
        <dbReference type="Rhea" id="RHEA:66592"/>
        <dbReference type="Rhea" id="RHEA-COMP:13180"/>
        <dbReference type="Rhea" id="RHEA-COMP:16897"/>
        <dbReference type="Rhea" id="RHEA-COMP:17067"/>
        <dbReference type="ChEBI" id="CHEBI:15378"/>
        <dbReference type="ChEBI" id="CHEBI:136412"/>
        <dbReference type="ChEBI" id="CHEBI:157695"/>
        <dbReference type="ChEBI" id="CHEBI:167181"/>
        <dbReference type="EC" id="4.2.99.18"/>
    </reaction>
</comment>
<evidence type="ECO:0000256" key="6">
    <source>
        <dbReference type="ARBA" id="ARBA00022771"/>
    </source>
</evidence>
<keyword evidence="5 15" id="KW-0227">DNA damage</keyword>
<comment type="catalytic activity">
    <reaction evidence="1 15">
        <text>Hydrolysis of DNA containing ring-opened 7-methylguanine residues, releasing 2,6-diamino-4-hydroxy-5-(N-methyl)formamidopyrimidine.</text>
        <dbReference type="EC" id="3.2.2.23"/>
    </reaction>
</comment>
<keyword evidence="13 15" id="KW-0326">Glycosidase</keyword>
<evidence type="ECO:0000256" key="2">
    <source>
        <dbReference type="ARBA" id="ARBA00009409"/>
    </source>
</evidence>
<keyword evidence="10 15" id="KW-0234">DNA repair</keyword>
<evidence type="ECO:0000256" key="7">
    <source>
        <dbReference type="ARBA" id="ARBA00022801"/>
    </source>
</evidence>
<dbReference type="SUPFAM" id="SSF46946">
    <property type="entry name" value="S13-like H2TH domain"/>
    <property type="match status" value="1"/>
</dbReference>
<feature type="binding site" evidence="15">
    <location>
        <position position="136"/>
    </location>
    <ligand>
        <name>DNA</name>
        <dbReference type="ChEBI" id="CHEBI:16991"/>
    </ligand>
</feature>
<keyword evidence="12 15" id="KW-0511">Multifunctional enzyme</keyword>
<sequence length="299" mass="34357">MPELPEVENLRLGLTRHIIGQKILGVKIFKPKLVSGNGTKRIASSKKVKEFIKGIVGERFIDIDRRAKNLIFKLSNGKRLISHLKMSGQFVYKNANKKETIIGGHPIKLSETKLPNKHSHIIFKLTHGALYYNDIRMFGYMLYYKDIKDFEKENHFQFYGIEPLSKEFTLEYFKDSLKNKRGKIKIILMNQKIVTGLGNIYADESLFEAGIKPLRSPNSLNKKEVEKLYKSIIRILKRAVKVGGSSVATYRLIDNTKGNYAREHKVYNKYGKPCVNCKTQLKKIIVGGRTTIFCPKCQK</sequence>
<dbReference type="Proteomes" id="UP000177001">
    <property type="component" value="Unassembled WGS sequence"/>
</dbReference>
<evidence type="ECO:0000256" key="3">
    <source>
        <dbReference type="ARBA" id="ARBA00011245"/>
    </source>
</evidence>
<evidence type="ECO:0000256" key="9">
    <source>
        <dbReference type="ARBA" id="ARBA00023125"/>
    </source>
</evidence>
<proteinExistence type="inferred from homology"/>
<dbReference type="EMBL" id="MFUR01000005">
    <property type="protein sequence ID" value="OGI87088.1"/>
    <property type="molecule type" value="Genomic_DNA"/>
</dbReference>
<dbReference type="SMART" id="SM01232">
    <property type="entry name" value="H2TH"/>
    <property type="match status" value="1"/>
</dbReference>
<keyword evidence="4 15" id="KW-0479">Metal-binding</keyword>
<feature type="active site" description="Proton donor" evidence="15">
    <location>
        <position position="3"/>
    </location>
</feature>
<dbReference type="AlphaFoldDB" id="A0A1F6WYY5"/>
<evidence type="ECO:0000256" key="5">
    <source>
        <dbReference type="ARBA" id="ARBA00022763"/>
    </source>
</evidence>
<protein>
    <recommendedName>
        <fullName evidence="15">Formamidopyrimidine-DNA glycosylase</fullName>
        <shortName evidence="15">Fapy-DNA glycosylase</shortName>
        <ecNumber evidence="15">3.2.2.23</ecNumber>
    </recommendedName>
    <alternativeName>
        <fullName evidence="15">DNA-(apurinic or apyrimidinic site) lyase MutM</fullName>
        <shortName evidence="15">AP lyase MutM</shortName>
        <ecNumber evidence="15">4.2.99.18</ecNumber>
    </alternativeName>
</protein>
<dbReference type="SUPFAM" id="SSF81624">
    <property type="entry name" value="N-terminal domain of MutM-like DNA repair proteins"/>
    <property type="match status" value="1"/>
</dbReference>
<evidence type="ECO:0000256" key="1">
    <source>
        <dbReference type="ARBA" id="ARBA00001668"/>
    </source>
</evidence>
<evidence type="ECO:0000313" key="18">
    <source>
        <dbReference type="EMBL" id="OGI87088.1"/>
    </source>
</evidence>
<dbReference type="Pfam" id="PF01149">
    <property type="entry name" value="Fapy_DNA_glyco"/>
    <property type="match status" value="1"/>
</dbReference>
<dbReference type="InterPro" id="IPR015887">
    <property type="entry name" value="DNA_glyclase_Znf_dom_DNA_BS"/>
</dbReference>
<evidence type="ECO:0000256" key="13">
    <source>
        <dbReference type="ARBA" id="ARBA00023295"/>
    </source>
</evidence>
<feature type="binding site" evidence="15">
    <location>
        <position position="180"/>
    </location>
    <ligand>
        <name>DNA</name>
        <dbReference type="ChEBI" id="CHEBI:16991"/>
    </ligand>
</feature>
<keyword evidence="9 15" id="KW-0238">DNA-binding</keyword>
<dbReference type="InterPro" id="IPR000214">
    <property type="entry name" value="Znf_DNA_glyclase/AP_lyase"/>
</dbReference>
<keyword evidence="6 15" id="KW-0863">Zinc-finger</keyword>
<comment type="subunit">
    <text evidence="3 15">Monomer.</text>
</comment>
<keyword evidence="8 15" id="KW-0862">Zinc</keyword>
<comment type="caution">
    <text evidence="18">The sequence shown here is derived from an EMBL/GenBank/DDBJ whole genome shotgun (WGS) entry which is preliminary data.</text>
</comment>
<dbReference type="GO" id="GO:0006284">
    <property type="term" value="P:base-excision repair"/>
    <property type="evidence" value="ECO:0007669"/>
    <property type="project" value="InterPro"/>
</dbReference>
<accession>A0A1F6WYY5</accession>
<name>A0A1F6WYY5_9BACT</name>
<dbReference type="Pfam" id="PF06827">
    <property type="entry name" value="zf-FPG_IleRS"/>
    <property type="match status" value="1"/>
</dbReference>
<dbReference type="GO" id="GO:0034039">
    <property type="term" value="F:8-oxo-7,8-dihydroguanine DNA N-glycosylase activity"/>
    <property type="evidence" value="ECO:0007669"/>
    <property type="project" value="TreeGrafter"/>
</dbReference>
<dbReference type="PANTHER" id="PTHR22993:SF9">
    <property type="entry name" value="FORMAMIDOPYRIMIDINE-DNA GLYCOSYLASE"/>
    <property type="match status" value="1"/>
</dbReference>
<evidence type="ECO:0000259" key="17">
    <source>
        <dbReference type="PROSITE" id="PS51068"/>
    </source>
</evidence>
<feature type="binding site" evidence="15">
    <location>
        <position position="118"/>
    </location>
    <ligand>
        <name>DNA</name>
        <dbReference type="ChEBI" id="CHEBI:16991"/>
    </ligand>
</feature>
<feature type="active site" description="Proton donor; for beta-elimination activity" evidence="15">
    <location>
        <position position="68"/>
    </location>
</feature>
<dbReference type="InterPro" id="IPR012319">
    <property type="entry name" value="FPG_cat"/>
</dbReference>
<keyword evidence="7 15" id="KW-0378">Hydrolase</keyword>
<organism evidence="18 19">
    <name type="scientific">Candidatus Nomurabacteria bacterium RIFCSPLOWO2_01_FULL_36_16</name>
    <dbReference type="NCBI Taxonomy" id="1801767"/>
    <lineage>
        <taxon>Bacteria</taxon>
        <taxon>Candidatus Nomuraibacteriota</taxon>
    </lineage>
</organism>
<dbReference type="EC" id="4.2.99.18" evidence="15"/>
<dbReference type="InterPro" id="IPR020629">
    <property type="entry name" value="FPG_Glyclase"/>
</dbReference>
<evidence type="ECO:0000256" key="8">
    <source>
        <dbReference type="ARBA" id="ARBA00022833"/>
    </source>
</evidence>
<evidence type="ECO:0000256" key="15">
    <source>
        <dbReference type="HAMAP-Rule" id="MF_00103"/>
    </source>
</evidence>
<dbReference type="Gene3D" id="1.10.8.50">
    <property type="match status" value="1"/>
</dbReference>
<dbReference type="HAMAP" id="MF_00103">
    <property type="entry name" value="Fapy_DNA_glycosyl"/>
    <property type="match status" value="1"/>
</dbReference>
<evidence type="ECO:0000256" key="14">
    <source>
        <dbReference type="ARBA" id="ARBA00044632"/>
    </source>
</evidence>
<evidence type="ECO:0000259" key="16">
    <source>
        <dbReference type="PROSITE" id="PS51066"/>
    </source>
</evidence>
<dbReference type="Gene3D" id="3.20.190.10">
    <property type="entry name" value="MutM-like, N-terminal"/>
    <property type="match status" value="1"/>
</dbReference>